<proteinExistence type="predicted"/>
<name>A0A1S1NXM9_9GAMM</name>
<dbReference type="Pfam" id="PF04860">
    <property type="entry name" value="Phage_portal"/>
    <property type="match status" value="1"/>
</dbReference>
<dbReference type="AlphaFoldDB" id="A0A1S1NXM9"/>
<protein>
    <submittedName>
        <fullName evidence="1">Phage portal protein</fullName>
    </submittedName>
</protein>
<dbReference type="OrthoDB" id="9765386at2"/>
<accession>A0A1S1NXM9</accession>
<sequence length="434" mass="48421">MADSNYSVDLQTNSGIWARLVSWFSGGRLVTPDSGQINGPSSAHGHVGESEVTDRRAMQISAVWACVRLLSTMTSSMPIEFYRWRQDESESLEPEHYLSKLFHGSPNAYMSPYDFRKAMNVQRTLFGDAYAFIDRNSAGEVTSLIPLQSPNVDVFLNDESQLRYRVNRSDGFRDYTSDRIFHLKGFGTDGIVSLSPIANASRTLGVAIAMEDQQKEFYANGAKTPKILKTGDKILDSDQREIVKQRFSEMAHGPVNDRLWILEAGFETEDVTISPTDAQTLESRSFQVAEIARIFGVPPHKIGHIENSTSWGSGIEQQNIEFVQSTLMDYFKAWESAIERQLVRPSDRRGANRIRVQHNLETLLRGDSTARANFLSTMTRNGVYTINEARARENLPPVEGGDEPLIQKQNVPLSMAGEDESPAPSGASSLGDKE</sequence>
<evidence type="ECO:0000313" key="2">
    <source>
        <dbReference type="Proteomes" id="UP000322553"/>
    </source>
</evidence>
<keyword evidence="2" id="KW-1185">Reference proteome</keyword>
<dbReference type="NCBIfam" id="TIGR01537">
    <property type="entry name" value="portal_HK97"/>
    <property type="match status" value="1"/>
</dbReference>
<dbReference type="Gene3D" id="3.40.140.120">
    <property type="match status" value="1"/>
</dbReference>
<dbReference type="KEGG" id="kuy:FY550_09345"/>
<dbReference type="Gene3D" id="1.20.1270.210">
    <property type="match status" value="1"/>
</dbReference>
<dbReference type="InterPro" id="IPR006944">
    <property type="entry name" value="Phage/GTA_portal"/>
</dbReference>
<evidence type="ECO:0000313" key="1">
    <source>
        <dbReference type="EMBL" id="QEL11321.1"/>
    </source>
</evidence>
<organism evidence="1 2">
    <name type="scientific">Kushneria phosphatilytica</name>
    <dbReference type="NCBI Taxonomy" id="657387"/>
    <lineage>
        <taxon>Bacteria</taxon>
        <taxon>Pseudomonadati</taxon>
        <taxon>Pseudomonadota</taxon>
        <taxon>Gammaproteobacteria</taxon>
        <taxon>Oceanospirillales</taxon>
        <taxon>Halomonadaceae</taxon>
        <taxon>Kushneria</taxon>
    </lineage>
</organism>
<dbReference type="InterPro" id="IPR006427">
    <property type="entry name" value="Portal_HK97"/>
</dbReference>
<dbReference type="Gene3D" id="3.30.1120.70">
    <property type="match status" value="1"/>
</dbReference>
<dbReference type="EMBL" id="CP043420">
    <property type="protein sequence ID" value="QEL11321.1"/>
    <property type="molecule type" value="Genomic_DNA"/>
</dbReference>
<dbReference type="Proteomes" id="UP000322553">
    <property type="component" value="Chromosome"/>
</dbReference>
<gene>
    <name evidence="1" type="ORF">FY550_09345</name>
</gene>
<dbReference type="RefSeq" id="WP_070977663.1">
    <property type="nucleotide sequence ID" value="NZ_CP043420.1"/>
</dbReference>
<reference evidence="1 2" key="1">
    <citation type="submission" date="2019-08" db="EMBL/GenBank/DDBJ databases">
        <title>Complete genome sequence of Kushneria sp. YCWA18, a halophilic phosphate-solubilizing bacterium isolated from Daqiao saltern in China.</title>
        <authorList>
            <person name="Du G.-X."/>
            <person name="Qu L.-Y."/>
        </authorList>
    </citation>
    <scope>NUCLEOTIDE SEQUENCE [LARGE SCALE GENOMIC DNA]</scope>
    <source>
        <strain evidence="1 2">YCWA18</strain>
    </source>
</reference>
<dbReference type="STRING" id="657387.BH688_05595"/>